<proteinExistence type="predicted"/>
<dbReference type="PROSITE" id="PS50893">
    <property type="entry name" value="ABC_TRANSPORTER_2"/>
    <property type="match status" value="2"/>
</dbReference>
<sequence length="533" mass="56962">MTDQFALRVTDVSKSYGRTRALDNLNMGVRPGEIRALLGANGAGKSTLIKCVAGIISPDVGILEVNGVPQTKFSVRNAVAAGIRVAHQELMVVGSMTVAENLTLGARLSATTSSPRQRDRLYRELFDEWGIPFTPSAVMRDLAPPIQATISLSKALVGDSRVLLLDEPTGALGPVEVEGLFRIIRRKAREGTAVVYVSHRLAEVARLCSDVTILRSGRDVYSGEISDVTEDELAEIITRDHAETAFTGGSVRGDAVRTAPTLATHPPAPSRSNSDRVVLDLSHLVLHSGVKDASLSVREGEVVGLAGLVGSGRSELLEAIAGVRPIVSGEMTLNGVQYRPRDPYAAVARGIIMVPEERAAQAIFATRDILFNMSTSRFRSLGRGPGGFFSAPRAYADRARELARDLGLKAGALTDDIGSLSGGNQQKVILGRAMIDGLTVLLLDEPTRGVDVGARADFQRQIRELASRGVAIIYVASELSELSACDRIVVITEGRTITEAPTGVDFNEEKLTALCFPRSELQAIAANSPFETE</sequence>
<dbReference type="EMBL" id="SOHJ01000004">
    <property type="protein sequence ID" value="TFD61497.1"/>
    <property type="molecule type" value="Genomic_DNA"/>
</dbReference>
<name>A0A4R9AI13_9MICO</name>
<dbReference type="PANTHER" id="PTHR43790:SF9">
    <property type="entry name" value="GALACTOFURANOSE TRANSPORTER ATP-BINDING PROTEIN YTFR"/>
    <property type="match status" value="1"/>
</dbReference>
<evidence type="ECO:0000256" key="2">
    <source>
        <dbReference type="ARBA" id="ARBA00022737"/>
    </source>
</evidence>
<dbReference type="PROSITE" id="PS00211">
    <property type="entry name" value="ABC_TRANSPORTER_1"/>
    <property type="match status" value="1"/>
</dbReference>
<organism evidence="6 7">
    <name type="scientific">Cryobacterium suzukii</name>
    <dbReference type="NCBI Taxonomy" id="1259198"/>
    <lineage>
        <taxon>Bacteria</taxon>
        <taxon>Bacillati</taxon>
        <taxon>Actinomycetota</taxon>
        <taxon>Actinomycetes</taxon>
        <taxon>Micrococcales</taxon>
        <taxon>Microbacteriaceae</taxon>
        <taxon>Cryobacterium</taxon>
    </lineage>
</organism>
<dbReference type="InterPro" id="IPR027417">
    <property type="entry name" value="P-loop_NTPase"/>
</dbReference>
<protein>
    <submittedName>
        <fullName evidence="6">Sugar ABC transporter ATP-binding protein</fullName>
    </submittedName>
</protein>
<dbReference type="GO" id="GO:0016887">
    <property type="term" value="F:ATP hydrolysis activity"/>
    <property type="evidence" value="ECO:0007669"/>
    <property type="project" value="InterPro"/>
</dbReference>
<dbReference type="PANTHER" id="PTHR43790">
    <property type="entry name" value="CARBOHYDRATE TRANSPORT ATP-BINDING PROTEIN MG119-RELATED"/>
    <property type="match status" value="1"/>
</dbReference>
<dbReference type="AlphaFoldDB" id="A0A4R9AI13"/>
<dbReference type="OrthoDB" id="39350at2"/>
<dbReference type="InterPro" id="IPR050107">
    <property type="entry name" value="ABC_carbohydrate_import_ATPase"/>
</dbReference>
<dbReference type="RefSeq" id="WP_134513707.1">
    <property type="nucleotide sequence ID" value="NZ_SOHJ01000004.1"/>
</dbReference>
<feature type="domain" description="ABC transporter" evidence="5">
    <location>
        <begin position="272"/>
        <end position="518"/>
    </location>
</feature>
<dbReference type="CDD" id="cd03215">
    <property type="entry name" value="ABC_Carb_Monos_II"/>
    <property type="match status" value="1"/>
</dbReference>
<evidence type="ECO:0000313" key="6">
    <source>
        <dbReference type="EMBL" id="TFD61497.1"/>
    </source>
</evidence>
<evidence type="ECO:0000256" key="3">
    <source>
        <dbReference type="ARBA" id="ARBA00022741"/>
    </source>
</evidence>
<dbReference type="InterPro" id="IPR003439">
    <property type="entry name" value="ABC_transporter-like_ATP-bd"/>
</dbReference>
<gene>
    <name evidence="6" type="ORF">E3T39_05445</name>
</gene>
<dbReference type="InterPro" id="IPR017871">
    <property type="entry name" value="ABC_transporter-like_CS"/>
</dbReference>
<reference evidence="6 7" key="1">
    <citation type="submission" date="2019-03" db="EMBL/GenBank/DDBJ databases">
        <title>Genomics of glacier-inhabiting Cryobacterium strains.</title>
        <authorList>
            <person name="Liu Q."/>
            <person name="Xin Y.-H."/>
        </authorList>
    </citation>
    <scope>NUCLEOTIDE SEQUENCE [LARGE SCALE GENOMIC DNA]</scope>
    <source>
        <strain evidence="6 7">Sr39</strain>
    </source>
</reference>
<dbReference type="Proteomes" id="UP000298170">
    <property type="component" value="Unassembled WGS sequence"/>
</dbReference>
<dbReference type="Pfam" id="PF00005">
    <property type="entry name" value="ABC_tran"/>
    <property type="match status" value="2"/>
</dbReference>
<keyword evidence="7" id="KW-1185">Reference proteome</keyword>
<dbReference type="InterPro" id="IPR003593">
    <property type="entry name" value="AAA+_ATPase"/>
</dbReference>
<evidence type="ECO:0000256" key="1">
    <source>
        <dbReference type="ARBA" id="ARBA00022448"/>
    </source>
</evidence>
<keyword evidence="3" id="KW-0547">Nucleotide-binding</keyword>
<evidence type="ECO:0000256" key="4">
    <source>
        <dbReference type="ARBA" id="ARBA00022840"/>
    </source>
</evidence>
<evidence type="ECO:0000313" key="7">
    <source>
        <dbReference type="Proteomes" id="UP000298170"/>
    </source>
</evidence>
<keyword evidence="1" id="KW-0813">Transport</keyword>
<comment type="caution">
    <text evidence="6">The sequence shown here is derived from an EMBL/GenBank/DDBJ whole genome shotgun (WGS) entry which is preliminary data.</text>
</comment>
<keyword evidence="2" id="KW-0677">Repeat</keyword>
<dbReference type="CDD" id="cd03216">
    <property type="entry name" value="ABC_Carb_Monos_I"/>
    <property type="match status" value="1"/>
</dbReference>
<dbReference type="Gene3D" id="3.40.50.300">
    <property type="entry name" value="P-loop containing nucleotide triphosphate hydrolases"/>
    <property type="match status" value="2"/>
</dbReference>
<dbReference type="GO" id="GO:0005524">
    <property type="term" value="F:ATP binding"/>
    <property type="evidence" value="ECO:0007669"/>
    <property type="project" value="UniProtKB-KW"/>
</dbReference>
<keyword evidence="4 6" id="KW-0067">ATP-binding</keyword>
<dbReference type="SUPFAM" id="SSF52540">
    <property type="entry name" value="P-loop containing nucleoside triphosphate hydrolases"/>
    <property type="match status" value="2"/>
</dbReference>
<evidence type="ECO:0000259" key="5">
    <source>
        <dbReference type="PROSITE" id="PS50893"/>
    </source>
</evidence>
<accession>A0A4R9AI13</accession>
<dbReference type="SMART" id="SM00382">
    <property type="entry name" value="AAA"/>
    <property type="match status" value="2"/>
</dbReference>
<feature type="domain" description="ABC transporter" evidence="5">
    <location>
        <begin position="7"/>
        <end position="241"/>
    </location>
</feature>